<comment type="caution">
    <text evidence="3">The sequence shown here is derived from an EMBL/GenBank/DDBJ whole genome shotgun (WGS) entry which is preliminary data.</text>
</comment>
<name>A0A132NJH5_9ACTN</name>
<dbReference type="InterPro" id="IPR021215">
    <property type="entry name" value="DUF2752"/>
</dbReference>
<reference evidence="4" key="1">
    <citation type="submission" date="2015-02" db="EMBL/GenBank/DDBJ databases">
        <title>Physiological reanalysis, assessment of diazotrophy, and genome sequences of multiple isolates of Streptomyces thermoautotrophicus.</title>
        <authorList>
            <person name="MacKellar D.C."/>
            <person name="Lieber L."/>
            <person name="Norman J."/>
            <person name="Bolger A."/>
            <person name="Tobin C."/>
            <person name="Murray J.W."/>
            <person name="Friesen M."/>
            <person name="Prell J."/>
        </authorList>
    </citation>
    <scope>NUCLEOTIDE SEQUENCE [LARGE SCALE GENOMIC DNA]</scope>
    <source>
        <strain evidence="4">UBT1</strain>
    </source>
</reference>
<proteinExistence type="predicted"/>
<feature type="transmembrane region" description="Helical" evidence="1">
    <location>
        <begin position="38"/>
        <end position="61"/>
    </location>
</feature>
<dbReference type="EMBL" id="JYIK01000547">
    <property type="protein sequence ID" value="KWX10289.1"/>
    <property type="molecule type" value="Genomic_DNA"/>
</dbReference>
<accession>A0A132NJH5</accession>
<dbReference type="Proteomes" id="UP000070598">
    <property type="component" value="Unassembled WGS sequence"/>
</dbReference>
<evidence type="ECO:0000313" key="4">
    <source>
        <dbReference type="Proteomes" id="UP000070598"/>
    </source>
</evidence>
<keyword evidence="1" id="KW-0812">Transmembrane</keyword>
<evidence type="ECO:0000313" key="3">
    <source>
        <dbReference type="EMBL" id="KWX10289.1"/>
    </source>
</evidence>
<sequence>MHQHHDPGVLCLLRRFTGVPCPFCGGTTVFIELGSGDLLGALAANPVVLLGTFGVVAAPVRLGDFWWRLSSRARNWILGTAVALAWLWQLHRFGFLRF</sequence>
<evidence type="ECO:0008006" key="6">
    <source>
        <dbReference type="Google" id="ProtNLM"/>
    </source>
</evidence>
<reference evidence="3 5" key="2">
    <citation type="submission" date="2015-02" db="EMBL/GenBank/DDBJ databases">
        <title>Physiological reanalysis, assessment of diazotrophy, and genome sequences of multiple isolates of Streptomyces thermoautotrophicus.</title>
        <authorList>
            <person name="MacKellar D.C."/>
            <person name="Lieber L."/>
            <person name="Norman J."/>
            <person name="Bolger A."/>
            <person name="Tobin C."/>
            <person name="Murray J.W."/>
            <person name="Prell J."/>
        </authorList>
    </citation>
    <scope>NUCLEOTIDE SEQUENCE [LARGE SCALE GENOMIC DNA]</scope>
    <source>
        <strain evidence="3 5">UBT1</strain>
    </source>
</reference>
<dbReference type="EMBL" id="JYIJ01000019">
    <property type="protein sequence ID" value="KWW98293.1"/>
    <property type="molecule type" value="Genomic_DNA"/>
</dbReference>
<protein>
    <recommendedName>
        <fullName evidence="6">DUF2752 domain-containing protein</fullName>
    </recommendedName>
</protein>
<evidence type="ECO:0000256" key="1">
    <source>
        <dbReference type="SAM" id="Phobius"/>
    </source>
</evidence>
<gene>
    <name evidence="2" type="ORF">TH66_21165</name>
    <name evidence="3" type="ORF">TR74_04505</name>
</gene>
<keyword evidence="1" id="KW-1133">Transmembrane helix</keyword>
<dbReference type="PATRIC" id="fig|1469144.8.peg.860"/>
<evidence type="ECO:0000313" key="5">
    <source>
        <dbReference type="Proteomes" id="UP000070659"/>
    </source>
</evidence>
<organism evidence="3 4">
    <name type="scientific">Carbonactinospora thermoautotrophica</name>
    <dbReference type="NCBI Taxonomy" id="1469144"/>
    <lineage>
        <taxon>Bacteria</taxon>
        <taxon>Bacillati</taxon>
        <taxon>Actinomycetota</taxon>
        <taxon>Actinomycetes</taxon>
        <taxon>Kitasatosporales</taxon>
        <taxon>Carbonactinosporaceae</taxon>
        <taxon>Carbonactinospora</taxon>
    </lineage>
</organism>
<dbReference type="Pfam" id="PF10825">
    <property type="entry name" value="DUF2752"/>
    <property type="match status" value="1"/>
</dbReference>
<dbReference type="Proteomes" id="UP000070659">
    <property type="component" value="Unassembled WGS sequence"/>
</dbReference>
<dbReference type="AlphaFoldDB" id="A0A132NJH5"/>
<keyword evidence="1" id="KW-0472">Membrane</keyword>
<evidence type="ECO:0000313" key="2">
    <source>
        <dbReference type="EMBL" id="KWW98293.1"/>
    </source>
</evidence>
<feature type="transmembrane region" description="Helical" evidence="1">
    <location>
        <begin position="73"/>
        <end position="91"/>
    </location>
</feature>